<dbReference type="GO" id="GO:0003700">
    <property type="term" value="F:DNA-binding transcription factor activity"/>
    <property type="evidence" value="ECO:0007669"/>
    <property type="project" value="InterPro"/>
</dbReference>
<dbReference type="InterPro" id="IPR026282">
    <property type="entry name" value="MJ1563"/>
</dbReference>
<dbReference type="RefSeq" id="WP_184102528.1">
    <property type="nucleotide sequence ID" value="NZ_JACHHN010000008.1"/>
</dbReference>
<comment type="similarity">
    <text evidence="4">Belongs to the GbsR family.</text>
</comment>
<dbReference type="PIRSF" id="PIRSF006707">
    <property type="entry name" value="MJ1563"/>
    <property type="match status" value="1"/>
</dbReference>
<reference evidence="6 7" key="1">
    <citation type="submission" date="2020-08" db="EMBL/GenBank/DDBJ databases">
        <title>Genomic Encyclopedia of Type Strains, Phase IV (KMG-IV): sequencing the most valuable type-strain genomes for metagenomic binning, comparative biology and taxonomic classification.</title>
        <authorList>
            <person name="Goeker M."/>
        </authorList>
    </citation>
    <scope>NUCLEOTIDE SEQUENCE [LARGE SCALE GENOMIC DNA]</scope>
    <source>
        <strain evidence="6 7">DSM 18233</strain>
    </source>
</reference>
<proteinExistence type="inferred from homology"/>
<dbReference type="EMBL" id="JACHHN010000008">
    <property type="protein sequence ID" value="MBB5192878.1"/>
    <property type="molecule type" value="Genomic_DNA"/>
</dbReference>
<organism evidence="6 7">
    <name type="scientific">Silvimonas terrae</name>
    <dbReference type="NCBI Taxonomy" id="300266"/>
    <lineage>
        <taxon>Bacteria</taxon>
        <taxon>Pseudomonadati</taxon>
        <taxon>Pseudomonadota</taxon>
        <taxon>Betaproteobacteria</taxon>
        <taxon>Neisseriales</taxon>
        <taxon>Chitinibacteraceae</taxon>
        <taxon>Silvimonas</taxon>
    </lineage>
</organism>
<evidence type="ECO:0000256" key="2">
    <source>
        <dbReference type="ARBA" id="ARBA00023125"/>
    </source>
</evidence>
<keyword evidence="1 4" id="KW-0805">Transcription regulation</keyword>
<dbReference type="PANTHER" id="PTHR38465:SF1">
    <property type="entry name" value="HTH-TYPE TRANSCRIPTIONAL REGULATOR MJ1563-RELATED"/>
    <property type="match status" value="1"/>
</dbReference>
<sequence length="184" mass="21501">MQLTELTERFILHFGEMGSRWGVNRTVGQIYAVLFISERPLNADEIGETLGFSRSNVSMGLKELQSWRLCRMSHLPGDRREYFEAPKDVWEIFRTLAEEKKKREIDPTLSMLRDAMLVSPTNDQERYAQERMQQMHELIDLATGWFDEIHRLSPQTLENLMRLGSKVQKVLGLADRLRGDRTES</sequence>
<dbReference type="Pfam" id="PF12802">
    <property type="entry name" value="MarR_2"/>
    <property type="match status" value="1"/>
</dbReference>
<evidence type="ECO:0000256" key="4">
    <source>
        <dbReference type="PIRNR" id="PIRNR006707"/>
    </source>
</evidence>
<dbReference type="GO" id="GO:0003677">
    <property type="term" value="F:DNA binding"/>
    <property type="evidence" value="ECO:0007669"/>
    <property type="project" value="UniProtKB-UniRule"/>
</dbReference>
<keyword evidence="2 4" id="KW-0238">DNA-binding</keyword>
<dbReference type="InterPro" id="IPR036390">
    <property type="entry name" value="WH_DNA-bd_sf"/>
</dbReference>
<gene>
    <name evidence="6" type="ORF">HNQ50_003632</name>
</gene>
<feature type="domain" description="HTH marR-type" evidence="5">
    <location>
        <begin position="22"/>
        <end position="80"/>
    </location>
</feature>
<keyword evidence="3 4" id="KW-0804">Transcription</keyword>
<evidence type="ECO:0000313" key="6">
    <source>
        <dbReference type="EMBL" id="MBB5192878.1"/>
    </source>
</evidence>
<accession>A0A840RK30</accession>
<evidence type="ECO:0000256" key="3">
    <source>
        <dbReference type="ARBA" id="ARBA00023163"/>
    </source>
</evidence>
<name>A0A840RK30_9NEIS</name>
<dbReference type="InterPro" id="IPR036388">
    <property type="entry name" value="WH-like_DNA-bd_sf"/>
</dbReference>
<dbReference type="PANTHER" id="PTHR38465">
    <property type="entry name" value="HTH-TYPE TRANSCRIPTIONAL REGULATOR MJ1563-RELATED"/>
    <property type="match status" value="1"/>
</dbReference>
<protein>
    <recommendedName>
        <fullName evidence="4">HTH-type transcriptional regulator</fullName>
    </recommendedName>
</protein>
<dbReference type="Gene3D" id="1.10.10.10">
    <property type="entry name" value="Winged helix-like DNA-binding domain superfamily/Winged helix DNA-binding domain"/>
    <property type="match status" value="1"/>
</dbReference>
<dbReference type="SUPFAM" id="SSF46785">
    <property type="entry name" value="Winged helix' DNA-binding domain"/>
    <property type="match status" value="1"/>
</dbReference>
<comment type="caution">
    <text evidence="6">The sequence shown here is derived from an EMBL/GenBank/DDBJ whole genome shotgun (WGS) entry which is preliminary data.</text>
</comment>
<evidence type="ECO:0000256" key="1">
    <source>
        <dbReference type="ARBA" id="ARBA00023015"/>
    </source>
</evidence>
<dbReference type="InterPro" id="IPR000835">
    <property type="entry name" value="HTH_MarR-typ"/>
</dbReference>
<dbReference type="AlphaFoldDB" id="A0A840RK30"/>
<keyword evidence="7" id="KW-1185">Reference proteome</keyword>
<evidence type="ECO:0000313" key="7">
    <source>
        <dbReference type="Proteomes" id="UP000543030"/>
    </source>
</evidence>
<evidence type="ECO:0000259" key="5">
    <source>
        <dbReference type="Pfam" id="PF12802"/>
    </source>
</evidence>
<dbReference type="Proteomes" id="UP000543030">
    <property type="component" value="Unassembled WGS sequence"/>
</dbReference>
<dbReference type="InterPro" id="IPR052362">
    <property type="entry name" value="HTH-GbsR_regulator"/>
</dbReference>